<evidence type="ECO:0000256" key="5">
    <source>
        <dbReference type="ARBA" id="ARBA00022840"/>
    </source>
</evidence>
<feature type="signal peptide" evidence="6">
    <location>
        <begin position="1"/>
        <end position="18"/>
    </location>
</feature>
<keyword evidence="2" id="KW-0808">Transferase</keyword>
<evidence type="ECO:0000313" key="7">
    <source>
        <dbReference type="EMBL" id="KAH0858794.1"/>
    </source>
</evidence>
<dbReference type="PANTHER" id="PTHR48013">
    <property type="entry name" value="DUAL SPECIFICITY MITOGEN-ACTIVATED PROTEIN KINASE KINASE 5-RELATED"/>
    <property type="match status" value="1"/>
</dbReference>
<accession>A0ABQ7XTJ5</accession>
<sequence length="151" mass="16986">MLNLYVGLLLGVSSPIHCVWYVTGLSGSSPLTAFSTPWTHAIHDYSFKTSHLSSRRSISTSDEEKTWSSLFRFMEAIVDQPPPTLPSECFSFELSSFIYTCLQKDSNSQISAKELMEHPFLKKYDDNSGINMVSYFVDAWSLLPTLKNISG</sequence>
<name>A0ABQ7XTJ5_BRANA</name>
<proteinExistence type="predicted"/>
<feature type="chain" id="PRO_5046027317" evidence="6">
    <location>
        <begin position="19"/>
        <end position="151"/>
    </location>
</feature>
<dbReference type="SUPFAM" id="SSF56112">
    <property type="entry name" value="Protein kinase-like (PK-like)"/>
    <property type="match status" value="1"/>
</dbReference>
<organism evidence="7 8">
    <name type="scientific">Brassica napus</name>
    <name type="common">Rape</name>
    <dbReference type="NCBI Taxonomy" id="3708"/>
    <lineage>
        <taxon>Eukaryota</taxon>
        <taxon>Viridiplantae</taxon>
        <taxon>Streptophyta</taxon>
        <taxon>Embryophyta</taxon>
        <taxon>Tracheophyta</taxon>
        <taxon>Spermatophyta</taxon>
        <taxon>Magnoliopsida</taxon>
        <taxon>eudicotyledons</taxon>
        <taxon>Gunneridae</taxon>
        <taxon>Pentapetalae</taxon>
        <taxon>rosids</taxon>
        <taxon>malvids</taxon>
        <taxon>Brassicales</taxon>
        <taxon>Brassicaceae</taxon>
        <taxon>Brassiceae</taxon>
        <taxon>Brassica</taxon>
    </lineage>
</organism>
<keyword evidence="6" id="KW-0732">Signal</keyword>
<dbReference type="EMBL" id="JAGKQM010000019">
    <property type="protein sequence ID" value="KAH0858794.1"/>
    <property type="molecule type" value="Genomic_DNA"/>
</dbReference>
<protein>
    <submittedName>
        <fullName evidence="7">Uncharacterized protein</fullName>
    </submittedName>
</protein>
<keyword evidence="1" id="KW-0723">Serine/threonine-protein kinase</keyword>
<keyword evidence="3" id="KW-0547">Nucleotide-binding</keyword>
<gene>
    <name evidence="7" type="ORF">HID58_087055</name>
</gene>
<evidence type="ECO:0000313" key="8">
    <source>
        <dbReference type="Proteomes" id="UP000824890"/>
    </source>
</evidence>
<evidence type="ECO:0000256" key="3">
    <source>
        <dbReference type="ARBA" id="ARBA00022741"/>
    </source>
</evidence>
<dbReference type="PANTHER" id="PTHR48013:SF32">
    <property type="entry name" value="MITOGEN-ACTIVATED PROTEIN KINASE KINASE 2-LIKE"/>
    <property type="match status" value="1"/>
</dbReference>
<dbReference type="Gene3D" id="1.10.510.10">
    <property type="entry name" value="Transferase(Phosphotransferase) domain 1"/>
    <property type="match status" value="1"/>
</dbReference>
<dbReference type="Proteomes" id="UP000824890">
    <property type="component" value="Unassembled WGS sequence"/>
</dbReference>
<comment type="caution">
    <text evidence="7">The sequence shown here is derived from an EMBL/GenBank/DDBJ whole genome shotgun (WGS) entry which is preliminary data.</text>
</comment>
<keyword evidence="4" id="KW-0418">Kinase</keyword>
<evidence type="ECO:0000256" key="4">
    <source>
        <dbReference type="ARBA" id="ARBA00022777"/>
    </source>
</evidence>
<reference evidence="7 8" key="1">
    <citation type="submission" date="2021-05" db="EMBL/GenBank/DDBJ databases">
        <title>Genome Assembly of Synthetic Allotetraploid Brassica napus Reveals Homoeologous Exchanges between Subgenomes.</title>
        <authorList>
            <person name="Davis J.T."/>
        </authorList>
    </citation>
    <scope>NUCLEOTIDE SEQUENCE [LARGE SCALE GENOMIC DNA]</scope>
    <source>
        <strain evidence="8">cv. Da-Ae</strain>
        <tissue evidence="7">Seedling</tissue>
    </source>
</reference>
<evidence type="ECO:0000256" key="1">
    <source>
        <dbReference type="ARBA" id="ARBA00022527"/>
    </source>
</evidence>
<dbReference type="InterPro" id="IPR011009">
    <property type="entry name" value="Kinase-like_dom_sf"/>
</dbReference>
<evidence type="ECO:0000256" key="6">
    <source>
        <dbReference type="SAM" id="SignalP"/>
    </source>
</evidence>
<evidence type="ECO:0000256" key="2">
    <source>
        <dbReference type="ARBA" id="ARBA00022679"/>
    </source>
</evidence>
<keyword evidence="5" id="KW-0067">ATP-binding</keyword>
<keyword evidence="8" id="KW-1185">Reference proteome</keyword>